<dbReference type="Pfam" id="PF13927">
    <property type="entry name" value="Ig_3"/>
    <property type="match status" value="1"/>
</dbReference>
<evidence type="ECO:0000313" key="4">
    <source>
        <dbReference type="Proteomes" id="UP000678393"/>
    </source>
</evidence>
<dbReference type="AlphaFoldDB" id="A0A8S3ZNE9"/>
<sequence length="116" mass="12967">IFVSGTKFVEKGDRIHLVCNSTGVLDSPEDLDWFKDGIKLTPDGLRQIKIDKFHVRATRTLVSVLEIKHSKMEDSGTYVCRSSDLSITSTKVHVLNGNVIFCVAVVLSVLLYCVWL</sequence>
<evidence type="ECO:0000259" key="2">
    <source>
        <dbReference type="PROSITE" id="PS50835"/>
    </source>
</evidence>
<accession>A0A8S3ZNE9</accession>
<keyword evidence="1" id="KW-1133">Transmembrane helix</keyword>
<reference evidence="3" key="1">
    <citation type="submission" date="2021-04" db="EMBL/GenBank/DDBJ databases">
        <authorList>
            <consortium name="Molecular Ecology Group"/>
        </authorList>
    </citation>
    <scope>NUCLEOTIDE SEQUENCE</scope>
</reference>
<dbReference type="InterPro" id="IPR013783">
    <property type="entry name" value="Ig-like_fold"/>
</dbReference>
<feature type="domain" description="Ig-like" evidence="2">
    <location>
        <begin position="1"/>
        <end position="93"/>
    </location>
</feature>
<evidence type="ECO:0000256" key="1">
    <source>
        <dbReference type="SAM" id="Phobius"/>
    </source>
</evidence>
<dbReference type="EMBL" id="CAJHNH020003224">
    <property type="protein sequence ID" value="CAG5128812.1"/>
    <property type="molecule type" value="Genomic_DNA"/>
</dbReference>
<dbReference type="InterPro" id="IPR003599">
    <property type="entry name" value="Ig_sub"/>
</dbReference>
<dbReference type="PROSITE" id="PS50835">
    <property type="entry name" value="IG_LIKE"/>
    <property type="match status" value="1"/>
</dbReference>
<dbReference type="SMART" id="SM00409">
    <property type="entry name" value="IG"/>
    <property type="match status" value="1"/>
</dbReference>
<dbReference type="InterPro" id="IPR036179">
    <property type="entry name" value="Ig-like_dom_sf"/>
</dbReference>
<comment type="caution">
    <text evidence="3">The sequence shown here is derived from an EMBL/GenBank/DDBJ whole genome shotgun (WGS) entry which is preliminary data.</text>
</comment>
<name>A0A8S3ZNE9_9EUPU</name>
<dbReference type="OrthoDB" id="8049355at2759"/>
<dbReference type="SUPFAM" id="SSF48726">
    <property type="entry name" value="Immunoglobulin"/>
    <property type="match status" value="1"/>
</dbReference>
<gene>
    <name evidence="3" type="ORF">CUNI_LOCUS14370</name>
</gene>
<keyword evidence="1" id="KW-0472">Membrane</keyword>
<keyword evidence="4" id="KW-1185">Reference proteome</keyword>
<dbReference type="InterPro" id="IPR007110">
    <property type="entry name" value="Ig-like_dom"/>
</dbReference>
<dbReference type="Gene3D" id="2.60.40.10">
    <property type="entry name" value="Immunoglobulins"/>
    <property type="match status" value="1"/>
</dbReference>
<proteinExistence type="predicted"/>
<feature type="non-terminal residue" evidence="3">
    <location>
        <position position="1"/>
    </location>
</feature>
<keyword evidence="1" id="KW-0812">Transmembrane</keyword>
<protein>
    <recommendedName>
        <fullName evidence="2">Ig-like domain-containing protein</fullName>
    </recommendedName>
</protein>
<dbReference type="Proteomes" id="UP000678393">
    <property type="component" value="Unassembled WGS sequence"/>
</dbReference>
<evidence type="ECO:0000313" key="3">
    <source>
        <dbReference type="EMBL" id="CAG5128812.1"/>
    </source>
</evidence>
<feature type="transmembrane region" description="Helical" evidence="1">
    <location>
        <begin position="95"/>
        <end position="115"/>
    </location>
</feature>
<organism evidence="3 4">
    <name type="scientific">Candidula unifasciata</name>
    <dbReference type="NCBI Taxonomy" id="100452"/>
    <lineage>
        <taxon>Eukaryota</taxon>
        <taxon>Metazoa</taxon>
        <taxon>Spiralia</taxon>
        <taxon>Lophotrochozoa</taxon>
        <taxon>Mollusca</taxon>
        <taxon>Gastropoda</taxon>
        <taxon>Heterobranchia</taxon>
        <taxon>Euthyneura</taxon>
        <taxon>Panpulmonata</taxon>
        <taxon>Eupulmonata</taxon>
        <taxon>Stylommatophora</taxon>
        <taxon>Helicina</taxon>
        <taxon>Helicoidea</taxon>
        <taxon>Geomitridae</taxon>
        <taxon>Candidula</taxon>
    </lineage>
</organism>